<reference evidence="1" key="1">
    <citation type="submission" date="2018-05" db="EMBL/GenBank/DDBJ databases">
        <title>Draft genome of Mucuna pruriens seed.</title>
        <authorList>
            <person name="Nnadi N.E."/>
            <person name="Vos R."/>
            <person name="Hasami M.H."/>
            <person name="Devisetty U.K."/>
            <person name="Aguiy J.C."/>
        </authorList>
    </citation>
    <scope>NUCLEOTIDE SEQUENCE [LARGE SCALE GENOMIC DNA]</scope>
    <source>
        <strain evidence="1">JCA_2017</strain>
    </source>
</reference>
<dbReference type="OrthoDB" id="1457945at2759"/>
<dbReference type="AlphaFoldDB" id="A0A371EID3"/>
<organism evidence="1 2">
    <name type="scientific">Mucuna pruriens</name>
    <name type="common">Velvet bean</name>
    <name type="synonym">Dolichos pruriens</name>
    <dbReference type="NCBI Taxonomy" id="157652"/>
    <lineage>
        <taxon>Eukaryota</taxon>
        <taxon>Viridiplantae</taxon>
        <taxon>Streptophyta</taxon>
        <taxon>Embryophyta</taxon>
        <taxon>Tracheophyta</taxon>
        <taxon>Spermatophyta</taxon>
        <taxon>Magnoliopsida</taxon>
        <taxon>eudicotyledons</taxon>
        <taxon>Gunneridae</taxon>
        <taxon>Pentapetalae</taxon>
        <taxon>rosids</taxon>
        <taxon>fabids</taxon>
        <taxon>Fabales</taxon>
        <taxon>Fabaceae</taxon>
        <taxon>Papilionoideae</taxon>
        <taxon>50 kb inversion clade</taxon>
        <taxon>NPAAA clade</taxon>
        <taxon>indigoferoid/millettioid clade</taxon>
        <taxon>Phaseoleae</taxon>
        <taxon>Mucuna</taxon>
    </lineage>
</organism>
<dbReference type="Proteomes" id="UP000257109">
    <property type="component" value="Unassembled WGS sequence"/>
</dbReference>
<sequence>MKIINIFKSLHQNVPNIGSIAKNDNKIFEYEELRSWIKYLNLDVTLISKNIAKADDLRIYMREKERLKEEVTSIPSRISLTSDLRTSCNIEVYWKSGRVVESRKNVLLFHDITTLISRTSYPTPNITGVEELAAVKERKIEEGIRCNMAGSSSFVPRSLPVFDGKLFDNWRVKMLAIFGFQDMIEMVTVGFVELDKNATKE</sequence>
<evidence type="ECO:0000313" key="1">
    <source>
        <dbReference type="EMBL" id="RDX65807.1"/>
    </source>
</evidence>
<accession>A0A371EID3</accession>
<gene>
    <name evidence="1" type="ORF">CR513_55502</name>
</gene>
<evidence type="ECO:0000313" key="2">
    <source>
        <dbReference type="Proteomes" id="UP000257109"/>
    </source>
</evidence>
<comment type="caution">
    <text evidence="1">The sequence shown here is derived from an EMBL/GenBank/DDBJ whole genome shotgun (WGS) entry which is preliminary data.</text>
</comment>
<dbReference type="EMBL" id="QJKJ01013728">
    <property type="protein sequence ID" value="RDX65807.1"/>
    <property type="molecule type" value="Genomic_DNA"/>
</dbReference>
<proteinExistence type="predicted"/>
<feature type="non-terminal residue" evidence="1">
    <location>
        <position position="1"/>
    </location>
</feature>
<name>A0A371EID3_MUCPR</name>
<keyword evidence="2" id="KW-1185">Reference proteome</keyword>
<protein>
    <submittedName>
        <fullName evidence="1">Uncharacterized protein</fullName>
    </submittedName>
</protein>